<gene>
    <name evidence="2" type="ORF">I4641_06070</name>
</gene>
<reference evidence="2" key="1">
    <citation type="journal article" date="2021" name="Antonie Van Leeuwenhoek">
        <title>Draft genome and description of Waterburya agarophytonicola gen. nov. sp. nov. (Pleurocapsales, Cyanobacteria): a seaweed symbiont.</title>
        <authorList>
            <person name="Bonthond G."/>
            <person name="Shalygin S."/>
            <person name="Bayer T."/>
            <person name="Weinberger F."/>
        </authorList>
    </citation>
    <scope>NUCLEOTIDE SEQUENCE</scope>
    <source>
        <strain evidence="2">KI4</strain>
    </source>
</reference>
<feature type="coiled-coil region" evidence="1">
    <location>
        <begin position="111"/>
        <end position="193"/>
    </location>
</feature>
<proteinExistence type="predicted"/>
<dbReference type="Gene3D" id="1.20.5.170">
    <property type="match status" value="1"/>
</dbReference>
<dbReference type="EMBL" id="JADWDC010000010">
    <property type="protein sequence ID" value="MCC0176543.1"/>
    <property type="molecule type" value="Genomic_DNA"/>
</dbReference>
<evidence type="ECO:0000313" key="3">
    <source>
        <dbReference type="Proteomes" id="UP000729733"/>
    </source>
</evidence>
<comment type="caution">
    <text evidence="2">The sequence shown here is derived from an EMBL/GenBank/DDBJ whole genome shotgun (WGS) entry which is preliminary data.</text>
</comment>
<dbReference type="AlphaFoldDB" id="A0A964BQC6"/>
<keyword evidence="1" id="KW-0175">Coiled coil</keyword>
<dbReference type="Proteomes" id="UP000729733">
    <property type="component" value="Unassembled WGS sequence"/>
</dbReference>
<sequence>MITTQPTRPKGSLQLIIQTWKDQIICLSPKGEGYNAYLLDSRNNNIINYIHATCDELRHSATNYDSLLIKIKQKYDGYLKEAVLNTIKYEVTRRAFRKQHEWIQASYQTLIEQQQLNVEQQIEQIGKLKQIISQQQQQVATIKSECRGQLAAMQAEKLLKQKEAEIAQKNLEIARLNQQLEVSDREIGNLKSELNKGMNELKLKYKWLITQFIQDRTEKQRLDNNSKSLQSCQNLFKKAQKRINLLQAENNFLRQENVDLYNQTKMLRVIS</sequence>
<keyword evidence="3" id="KW-1185">Reference proteome</keyword>
<accession>A0A964BQC6</accession>
<organism evidence="2 3">
    <name type="scientific">Waterburya agarophytonicola KI4</name>
    <dbReference type="NCBI Taxonomy" id="2874699"/>
    <lineage>
        <taxon>Bacteria</taxon>
        <taxon>Bacillati</taxon>
        <taxon>Cyanobacteriota</taxon>
        <taxon>Cyanophyceae</taxon>
        <taxon>Pleurocapsales</taxon>
        <taxon>Hyellaceae</taxon>
        <taxon>Waterburya</taxon>
        <taxon>Waterburya agarophytonicola</taxon>
    </lineage>
</organism>
<feature type="coiled-coil region" evidence="1">
    <location>
        <begin position="229"/>
        <end position="263"/>
    </location>
</feature>
<dbReference type="RefSeq" id="WP_229639581.1">
    <property type="nucleotide sequence ID" value="NZ_JADWDC010000010.1"/>
</dbReference>
<evidence type="ECO:0000313" key="2">
    <source>
        <dbReference type="EMBL" id="MCC0176543.1"/>
    </source>
</evidence>
<evidence type="ECO:0000256" key="1">
    <source>
        <dbReference type="SAM" id="Coils"/>
    </source>
</evidence>
<protein>
    <submittedName>
        <fullName evidence="2">Uncharacterized protein</fullName>
    </submittedName>
</protein>
<name>A0A964BQC6_9CYAN</name>